<sequence length="110" mass="11515">MPFECKNLLGLRLRRTRLAVSAIAVALAAANVGTVGFIGLLAPHAARMLAGPSHRRGLVLSLLLGGLLLVAADWIGRIVLSPKEIPSGIVTALLGAPYLLWLMSRAKKAG</sequence>
<keyword evidence="5 8" id="KW-0812">Transmembrane</keyword>
<feature type="transmembrane region" description="Helical" evidence="8">
    <location>
        <begin position="85"/>
        <end position="103"/>
    </location>
</feature>
<comment type="subcellular location">
    <subcellularLocation>
        <location evidence="1">Cell membrane</location>
        <topology evidence="1">Multi-pass membrane protein</topology>
    </subcellularLocation>
</comment>
<dbReference type="EMBL" id="JACJVO010000031">
    <property type="protein sequence ID" value="MBB6733790.1"/>
    <property type="molecule type" value="Genomic_DNA"/>
</dbReference>
<keyword evidence="4" id="KW-1003">Cell membrane</keyword>
<evidence type="ECO:0000256" key="7">
    <source>
        <dbReference type="ARBA" id="ARBA00023136"/>
    </source>
</evidence>
<protein>
    <submittedName>
        <fullName evidence="9">Iron chelate uptake ABC transporter family permease subunit</fullName>
    </submittedName>
</protein>
<dbReference type="InterPro" id="IPR037294">
    <property type="entry name" value="ABC_BtuC-like"/>
</dbReference>
<keyword evidence="6 8" id="KW-1133">Transmembrane helix</keyword>
<feature type="transmembrane region" description="Helical" evidence="8">
    <location>
        <begin position="20"/>
        <end position="46"/>
    </location>
</feature>
<proteinExistence type="inferred from homology"/>
<evidence type="ECO:0000256" key="8">
    <source>
        <dbReference type="SAM" id="Phobius"/>
    </source>
</evidence>
<keyword evidence="7 8" id="KW-0472">Membrane</keyword>
<evidence type="ECO:0000313" key="9">
    <source>
        <dbReference type="EMBL" id="MBB6733790.1"/>
    </source>
</evidence>
<dbReference type="Proteomes" id="UP000564644">
    <property type="component" value="Unassembled WGS sequence"/>
</dbReference>
<dbReference type="PANTHER" id="PTHR30472:SF37">
    <property type="entry name" value="FE(3+) DICITRATE TRANSPORT SYSTEM PERMEASE PROTEIN FECD-RELATED"/>
    <property type="match status" value="1"/>
</dbReference>
<evidence type="ECO:0000256" key="3">
    <source>
        <dbReference type="ARBA" id="ARBA00022448"/>
    </source>
</evidence>
<comment type="similarity">
    <text evidence="2">Belongs to the binding-protein-dependent transport system permease family. FecCD subfamily.</text>
</comment>
<feature type="transmembrane region" description="Helical" evidence="8">
    <location>
        <begin position="58"/>
        <end position="79"/>
    </location>
</feature>
<organism evidence="9 10">
    <name type="scientific">Cohnella zeiphila</name>
    <dbReference type="NCBI Taxonomy" id="2761120"/>
    <lineage>
        <taxon>Bacteria</taxon>
        <taxon>Bacillati</taxon>
        <taxon>Bacillota</taxon>
        <taxon>Bacilli</taxon>
        <taxon>Bacillales</taxon>
        <taxon>Paenibacillaceae</taxon>
        <taxon>Cohnella</taxon>
    </lineage>
</organism>
<accession>A0A7X0SPI0</accession>
<dbReference type="GO" id="GO:0033214">
    <property type="term" value="P:siderophore-iron import into cell"/>
    <property type="evidence" value="ECO:0007669"/>
    <property type="project" value="TreeGrafter"/>
</dbReference>
<dbReference type="PANTHER" id="PTHR30472">
    <property type="entry name" value="FERRIC ENTEROBACTIN TRANSPORT SYSTEM PERMEASE PROTEIN"/>
    <property type="match status" value="1"/>
</dbReference>
<gene>
    <name evidence="9" type="ORF">H7C18_22970</name>
</gene>
<keyword evidence="3" id="KW-0813">Transport</keyword>
<comment type="caution">
    <text evidence="9">The sequence shown here is derived from an EMBL/GenBank/DDBJ whole genome shotgun (WGS) entry which is preliminary data.</text>
</comment>
<dbReference type="AlphaFoldDB" id="A0A7X0SPI0"/>
<evidence type="ECO:0000256" key="4">
    <source>
        <dbReference type="ARBA" id="ARBA00022475"/>
    </source>
</evidence>
<dbReference type="GO" id="GO:0005886">
    <property type="term" value="C:plasma membrane"/>
    <property type="evidence" value="ECO:0007669"/>
    <property type="project" value="UniProtKB-SubCell"/>
</dbReference>
<evidence type="ECO:0000256" key="5">
    <source>
        <dbReference type="ARBA" id="ARBA00022692"/>
    </source>
</evidence>
<dbReference type="SUPFAM" id="SSF81345">
    <property type="entry name" value="ABC transporter involved in vitamin B12 uptake, BtuC"/>
    <property type="match status" value="1"/>
</dbReference>
<dbReference type="Gene3D" id="1.10.3470.10">
    <property type="entry name" value="ABC transporter involved in vitamin B12 uptake, BtuC"/>
    <property type="match status" value="1"/>
</dbReference>
<keyword evidence="10" id="KW-1185">Reference proteome</keyword>
<evidence type="ECO:0000256" key="2">
    <source>
        <dbReference type="ARBA" id="ARBA00007935"/>
    </source>
</evidence>
<dbReference type="Pfam" id="PF01032">
    <property type="entry name" value="FecCD"/>
    <property type="match status" value="1"/>
</dbReference>
<evidence type="ECO:0000256" key="1">
    <source>
        <dbReference type="ARBA" id="ARBA00004651"/>
    </source>
</evidence>
<dbReference type="RefSeq" id="WP_185131660.1">
    <property type="nucleotide sequence ID" value="NZ_JACJVO010000031.1"/>
</dbReference>
<reference evidence="9 10" key="1">
    <citation type="submission" date="2020-08" db="EMBL/GenBank/DDBJ databases">
        <title>Cohnella phylogeny.</title>
        <authorList>
            <person name="Dunlap C."/>
        </authorList>
    </citation>
    <scope>NUCLEOTIDE SEQUENCE [LARGE SCALE GENOMIC DNA]</scope>
    <source>
        <strain evidence="9 10">CBP 2801</strain>
    </source>
</reference>
<dbReference type="InterPro" id="IPR000522">
    <property type="entry name" value="ABC_transptr_permease_BtuC"/>
</dbReference>
<evidence type="ECO:0000313" key="10">
    <source>
        <dbReference type="Proteomes" id="UP000564644"/>
    </source>
</evidence>
<name>A0A7X0SPI0_9BACL</name>
<dbReference type="GO" id="GO:0022857">
    <property type="term" value="F:transmembrane transporter activity"/>
    <property type="evidence" value="ECO:0007669"/>
    <property type="project" value="InterPro"/>
</dbReference>
<evidence type="ECO:0000256" key="6">
    <source>
        <dbReference type="ARBA" id="ARBA00022989"/>
    </source>
</evidence>